<dbReference type="STRING" id="1454001.AW08_02905"/>
<evidence type="ECO:0000259" key="12">
    <source>
        <dbReference type="PROSITE" id="PS51471"/>
    </source>
</evidence>
<dbReference type="EMBL" id="JFAX01000018">
    <property type="protein sequence ID" value="EXI65880.1"/>
    <property type="molecule type" value="Genomic_DNA"/>
</dbReference>
<dbReference type="InterPro" id="IPR026992">
    <property type="entry name" value="DIOX_N"/>
</dbReference>
<dbReference type="EC" id="1.14.20.7" evidence="3"/>
<evidence type="ECO:0000313" key="13">
    <source>
        <dbReference type="EMBL" id="EXI65880.1"/>
    </source>
</evidence>
<comment type="catalytic activity">
    <reaction evidence="9">
        <text>2-oxoglutarate + O2 + 2 H(+) = ethene + 3 CO2 + H2O</text>
        <dbReference type="Rhea" id="RHEA:31523"/>
        <dbReference type="ChEBI" id="CHEBI:15377"/>
        <dbReference type="ChEBI" id="CHEBI:15378"/>
        <dbReference type="ChEBI" id="CHEBI:15379"/>
        <dbReference type="ChEBI" id="CHEBI:16526"/>
        <dbReference type="ChEBI" id="CHEBI:16810"/>
        <dbReference type="ChEBI" id="CHEBI:18153"/>
        <dbReference type="EC" id="1.13.12.19"/>
    </reaction>
</comment>
<dbReference type="Pfam" id="PF14226">
    <property type="entry name" value="DIOX_N"/>
    <property type="match status" value="1"/>
</dbReference>
<comment type="caution">
    <text evidence="13">The sequence shown here is derived from an EMBL/GenBank/DDBJ whole genome shotgun (WGS) entry which is preliminary data.</text>
</comment>
<evidence type="ECO:0000256" key="7">
    <source>
        <dbReference type="ARBA" id="ARBA00031011"/>
    </source>
</evidence>
<dbReference type="InterPro" id="IPR050231">
    <property type="entry name" value="Iron_ascorbate_oxido_reductase"/>
</dbReference>
<comment type="cofactor">
    <cofactor evidence="1">
        <name>Fe(2+)</name>
        <dbReference type="ChEBI" id="CHEBI:29033"/>
    </cofactor>
</comment>
<evidence type="ECO:0000256" key="3">
    <source>
        <dbReference type="ARBA" id="ARBA00012293"/>
    </source>
</evidence>
<evidence type="ECO:0000256" key="10">
    <source>
        <dbReference type="ARBA" id="ARBA00049359"/>
    </source>
</evidence>
<keyword evidence="14" id="KW-1185">Reference proteome</keyword>
<dbReference type="GO" id="GO:0102276">
    <property type="term" value="F:2-oxoglutarate oxygenase/decarboxylase (ethylene-forming) activity"/>
    <property type="evidence" value="ECO:0007669"/>
    <property type="project" value="UniProtKB-EC"/>
</dbReference>
<evidence type="ECO:0000313" key="14">
    <source>
        <dbReference type="Proteomes" id="UP000020218"/>
    </source>
</evidence>
<evidence type="ECO:0000256" key="11">
    <source>
        <dbReference type="RuleBase" id="RU003682"/>
    </source>
</evidence>
<dbReference type="Pfam" id="PF03171">
    <property type="entry name" value="2OG-FeII_Oxy"/>
    <property type="match status" value="1"/>
</dbReference>
<dbReference type="Proteomes" id="UP000020218">
    <property type="component" value="Unassembled WGS sequence"/>
</dbReference>
<keyword evidence="11" id="KW-0408">Iron</keyword>
<gene>
    <name evidence="13" type="primary">efe</name>
    <name evidence="13" type="ORF">AW08_02905</name>
</gene>
<proteinExistence type="inferred from homology"/>
<comment type="pathway">
    <text evidence="2">Alkene biosynthesis; ethylene biosynthesis via 2-oxoglutarate.</text>
</comment>
<dbReference type="GO" id="GO:0046872">
    <property type="term" value="F:metal ion binding"/>
    <property type="evidence" value="ECO:0007669"/>
    <property type="project" value="UniProtKB-KW"/>
</dbReference>
<dbReference type="GO" id="GO:0009693">
    <property type="term" value="P:ethylene biosynthetic process"/>
    <property type="evidence" value="ECO:0007669"/>
    <property type="project" value="UniProtKB-KW"/>
</dbReference>
<dbReference type="PROSITE" id="PS51471">
    <property type="entry name" value="FE2OG_OXY"/>
    <property type="match status" value="1"/>
</dbReference>
<dbReference type="InterPro" id="IPR005123">
    <property type="entry name" value="Oxoglu/Fe-dep_dioxygenase_dom"/>
</dbReference>
<evidence type="ECO:0000256" key="6">
    <source>
        <dbReference type="ARBA" id="ARBA00022666"/>
    </source>
</evidence>
<evidence type="ECO:0000256" key="4">
    <source>
        <dbReference type="ARBA" id="ARBA00012531"/>
    </source>
</evidence>
<comment type="similarity">
    <text evidence="11">Belongs to the iron/ascorbate-dependent oxidoreductase family.</text>
</comment>
<dbReference type="PATRIC" id="fig|1454001.3.peg.2926"/>
<feature type="domain" description="Fe2OG dioxygenase" evidence="12">
    <location>
        <begin position="165"/>
        <end position="266"/>
    </location>
</feature>
<dbReference type="PRINTS" id="PR00682">
    <property type="entry name" value="IPNSYNTHASE"/>
</dbReference>
<evidence type="ECO:0000256" key="9">
    <source>
        <dbReference type="ARBA" id="ARBA00047725"/>
    </source>
</evidence>
<keyword evidence="11" id="KW-0479">Metal-binding</keyword>
<protein>
    <recommendedName>
        <fullName evidence="5">2-oxoglutarate-dependent ethylene/succinate-forming enzyme</fullName>
        <ecNumber evidence="4">1.13.12.19</ecNumber>
        <ecNumber evidence="3">1.14.20.7</ecNumber>
    </recommendedName>
    <alternativeName>
        <fullName evidence="7">2-oxoglutarate dioxygenase (ethylene-forming)</fullName>
    </alternativeName>
    <alternativeName>
        <fullName evidence="8">2-oxoglutarate/L-arginine monooxygenase/decarboxylase (succinate-forming)</fullName>
    </alternativeName>
</protein>
<dbReference type="EC" id="1.13.12.19" evidence="4"/>
<evidence type="ECO:0000256" key="2">
    <source>
        <dbReference type="ARBA" id="ARBA00004767"/>
    </source>
</evidence>
<keyword evidence="11 13" id="KW-0560">Oxidoreductase</keyword>
<dbReference type="InterPro" id="IPR027443">
    <property type="entry name" value="IPNS-like_sf"/>
</dbReference>
<evidence type="ECO:0000256" key="5">
    <source>
        <dbReference type="ARBA" id="ARBA00019045"/>
    </source>
</evidence>
<name>A0A011NN64_9PROT</name>
<evidence type="ECO:0000256" key="8">
    <source>
        <dbReference type="ARBA" id="ARBA00031282"/>
    </source>
</evidence>
<dbReference type="Gene3D" id="2.60.120.330">
    <property type="entry name" value="B-lactam Antibiotic, Isopenicillin N Synthase, Chain"/>
    <property type="match status" value="1"/>
</dbReference>
<sequence>MPHPVTLDAAGIAAGATARAAFVRGLGAACRDEGFLLLQNHGIPAELCRAVLADAAAFFARPAADKERLHIRHSTNHRGFSRMQNSRDWREQLHFAAEWPEGAWSPGKPDHYRLAGGNPWPDAAFASTLLRYMAAVQALGFRLLDALGECLGLPPRHFERLSDEPPYLLLKLISYHVQPARNQRNGVAAHCDWSWITILLQDSTGGLEVQDRNGEWWPVPPQPGILAVNVGELLEIQSRGHFRAAPHRVISPATRQRVSVPAFINPPLDARIAPLAMPPAPIAPHAPEKEHIHRVVPQGAACEAFVFGESEWRRKGLGGWCHDPRCLS</sequence>
<dbReference type="InterPro" id="IPR044861">
    <property type="entry name" value="IPNS-like_FE2OG_OXY"/>
</dbReference>
<dbReference type="AlphaFoldDB" id="A0A011NN64"/>
<keyword evidence="6" id="KW-0266">Ethylene biosynthesis</keyword>
<reference evidence="13" key="1">
    <citation type="submission" date="2014-02" db="EMBL/GenBank/DDBJ databases">
        <title>Expanding our view of genomic diversity in Candidatus Accumulibacter clades.</title>
        <authorList>
            <person name="Skennerton C.T."/>
            <person name="Barr J.J."/>
            <person name="Slater F.R."/>
            <person name="Bond P.L."/>
            <person name="Tyson G.W."/>
        </authorList>
    </citation>
    <scope>NUCLEOTIDE SEQUENCE [LARGE SCALE GENOMIC DNA]</scope>
</reference>
<organism evidence="13 14">
    <name type="scientific">Candidatus Accumulibacter adjunctus</name>
    <dbReference type="NCBI Taxonomy" id="1454001"/>
    <lineage>
        <taxon>Bacteria</taxon>
        <taxon>Pseudomonadati</taxon>
        <taxon>Pseudomonadota</taxon>
        <taxon>Betaproteobacteria</taxon>
        <taxon>Candidatus Accumulibacter</taxon>
    </lineage>
</organism>
<comment type="catalytic activity">
    <reaction evidence="10">
        <text>L-arginine + 2-oxoglutarate + O2 = guanidine + L-glutamate 5-semialdehyde + succinate + CO2</text>
        <dbReference type="Rhea" id="RHEA:31535"/>
        <dbReference type="ChEBI" id="CHEBI:15379"/>
        <dbReference type="ChEBI" id="CHEBI:16526"/>
        <dbReference type="ChEBI" id="CHEBI:16810"/>
        <dbReference type="ChEBI" id="CHEBI:30031"/>
        <dbReference type="ChEBI" id="CHEBI:30087"/>
        <dbReference type="ChEBI" id="CHEBI:32682"/>
        <dbReference type="ChEBI" id="CHEBI:58066"/>
        <dbReference type="EC" id="1.14.20.7"/>
    </reaction>
</comment>
<dbReference type="SUPFAM" id="SSF51197">
    <property type="entry name" value="Clavaminate synthase-like"/>
    <property type="match status" value="1"/>
</dbReference>
<dbReference type="PANTHER" id="PTHR47990">
    <property type="entry name" value="2-OXOGLUTARATE (2OG) AND FE(II)-DEPENDENT OXYGENASE SUPERFAMILY PROTEIN-RELATED"/>
    <property type="match status" value="1"/>
</dbReference>
<accession>A0A011NN64</accession>
<evidence type="ECO:0000256" key="1">
    <source>
        <dbReference type="ARBA" id="ARBA00001954"/>
    </source>
</evidence>